<feature type="domain" description="RanBD1" evidence="2">
    <location>
        <begin position="326"/>
        <end position="408"/>
    </location>
</feature>
<gene>
    <name evidence="3" type="ORF">LshimejAT787_1001240</name>
</gene>
<feature type="compositionally biased region" description="Basic and acidic residues" evidence="1">
    <location>
        <begin position="107"/>
        <end position="119"/>
    </location>
</feature>
<dbReference type="SUPFAM" id="SSF50729">
    <property type="entry name" value="PH domain-like"/>
    <property type="match status" value="1"/>
</dbReference>
<keyword evidence="4" id="KW-1185">Reference proteome</keyword>
<evidence type="ECO:0000259" key="2">
    <source>
        <dbReference type="PROSITE" id="PS50196"/>
    </source>
</evidence>
<evidence type="ECO:0000313" key="4">
    <source>
        <dbReference type="Proteomes" id="UP001063166"/>
    </source>
</evidence>
<feature type="compositionally biased region" description="Low complexity" evidence="1">
    <location>
        <begin position="246"/>
        <end position="277"/>
    </location>
</feature>
<feature type="region of interest" description="Disordered" evidence="1">
    <location>
        <begin position="299"/>
        <end position="323"/>
    </location>
</feature>
<comment type="caution">
    <text evidence="3">The sequence shown here is derived from an EMBL/GenBank/DDBJ whole genome shotgun (WGS) entry which is preliminary data.</text>
</comment>
<feature type="compositionally biased region" description="Polar residues" evidence="1">
    <location>
        <begin position="236"/>
        <end position="245"/>
    </location>
</feature>
<proteinExistence type="predicted"/>
<dbReference type="InterPro" id="IPR011993">
    <property type="entry name" value="PH-like_dom_sf"/>
</dbReference>
<evidence type="ECO:0000256" key="1">
    <source>
        <dbReference type="SAM" id="MobiDB-lite"/>
    </source>
</evidence>
<dbReference type="InterPro" id="IPR000156">
    <property type="entry name" value="Ran_bind_dom"/>
</dbReference>
<feature type="compositionally biased region" description="Polar residues" evidence="1">
    <location>
        <begin position="175"/>
        <end position="187"/>
    </location>
</feature>
<accession>A0A9P3PTZ3</accession>
<dbReference type="Pfam" id="PF00638">
    <property type="entry name" value="Ran_BP1"/>
    <property type="match status" value="1"/>
</dbReference>
<dbReference type="PROSITE" id="PS50196">
    <property type="entry name" value="RANBD1"/>
    <property type="match status" value="1"/>
</dbReference>
<sequence length="472" mass="51460">MVSRVTGTGPEPFRPDVTRKFIRADCHSFSLASSFTTALQIHKTYRYLGRWYMAVILPTCSPLRQLVYFKNNLRCFPSMISICAEAPPASDDRPTTPSPDDQASDANKGEDAKWAEEKTATPTGSLKRKRAHDDHDGDSADAGYPHNLSLIYPPKKRSRTPSSESEAEESVIGLPQSSEQSVTEQPQSTPPAEACDGIVSTPVSTVTTEDTAEATPLPDTPELAPSSASEILDTPSPVSGASATISSPLPKSPPRSSQRIATSSAFSSFAGSASPFSKVAPASNTNKPAWLTAHADAVKSPNDEAPEPSSDDPDVHTTSSEPNGHVLKAAVTSKSTFEHTTGEEDEDVELELKGVKLFVKRGDKPFSDAMVGHMKLLSHKTTLDERLLFRREPLWQVSMNIRMHPTIRCIFDAGENILRLILKEAVEKKDVPPQDWERDIVIYVLKPGRSCSKQDFKDFANSLMDSRGLKAQ</sequence>
<dbReference type="AlphaFoldDB" id="A0A9P3PTZ3"/>
<protein>
    <recommendedName>
        <fullName evidence="2">RanBD1 domain-containing protein</fullName>
    </recommendedName>
</protein>
<reference evidence="3" key="1">
    <citation type="submission" date="2022-07" db="EMBL/GenBank/DDBJ databases">
        <title>The genome of Lyophyllum shimeji provides insight into the initial evolution of ectomycorrhizal fungal genome.</title>
        <authorList>
            <person name="Kobayashi Y."/>
            <person name="Shibata T."/>
            <person name="Hirakawa H."/>
            <person name="Shigenobu S."/>
            <person name="Nishiyama T."/>
            <person name="Yamada A."/>
            <person name="Hasebe M."/>
            <person name="Kawaguchi M."/>
        </authorList>
    </citation>
    <scope>NUCLEOTIDE SEQUENCE</scope>
    <source>
        <strain evidence="3">AT787</strain>
    </source>
</reference>
<dbReference type="EMBL" id="BRPK01000010">
    <property type="protein sequence ID" value="GLB41524.1"/>
    <property type="molecule type" value="Genomic_DNA"/>
</dbReference>
<evidence type="ECO:0000313" key="3">
    <source>
        <dbReference type="EMBL" id="GLB41524.1"/>
    </source>
</evidence>
<organism evidence="3 4">
    <name type="scientific">Lyophyllum shimeji</name>
    <name type="common">Hon-shimeji</name>
    <name type="synonym">Tricholoma shimeji</name>
    <dbReference type="NCBI Taxonomy" id="47721"/>
    <lineage>
        <taxon>Eukaryota</taxon>
        <taxon>Fungi</taxon>
        <taxon>Dikarya</taxon>
        <taxon>Basidiomycota</taxon>
        <taxon>Agaricomycotina</taxon>
        <taxon>Agaricomycetes</taxon>
        <taxon>Agaricomycetidae</taxon>
        <taxon>Agaricales</taxon>
        <taxon>Tricholomatineae</taxon>
        <taxon>Lyophyllaceae</taxon>
        <taxon>Lyophyllum</taxon>
    </lineage>
</organism>
<name>A0A9P3PTZ3_LYOSH</name>
<feature type="region of interest" description="Disordered" evidence="1">
    <location>
        <begin position="87"/>
        <end position="283"/>
    </location>
</feature>
<dbReference type="Proteomes" id="UP001063166">
    <property type="component" value="Unassembled WGS sequence"/>
</dbReference>
<dbReference type="Gene3D" id="2.30.29.30">
    <property type="entry name" value="Pleckstrin-homology domain (PH domain)/Phosphotyrosine-binding domain (PTB)"/>
    <property type="match status" value="1"/>
</dbReference>
<dbReference type="OrthoDB" id="2357150at2759"/>